<accession>I3EHY0</accession>
<keyword evidence="3 6" id="KW-0812">Transmembrane</keyword>
<dbReference type="FunCoup" id="I3EHY0">
    <property type="interactions" value="18"/>
</dbReference>
<dbReference type="Pfam" id="PF04148">
    <property type="entry name" value="Erv26"/>
    <property type="match status" value="1"/>
</dbReference>
<evidence type="ECO:0000256" key="3">
    <source>
        <dbReference type="ARBA" id="ARBA00022692"/>
    </source>
</evidence>
<dbReference type="OMA" id="TMGTEPV"/>
<comment type="subcellular location">
    <subcellularLocation>
        <location evidence="1">Membrane</location>
        <topology evidence="1">Multi-pass membrane protein</topology>
    </subcellularLocation>
</comment>
<feature type="transmembrane region" description="Helical" evidence="6">
    <location>
        <begin position="124"/>
        <end position="143"/>
    </location>
</feature>
<dbReference type="AlphaFoldDB" id="I3EHY0"/>
<dbReference type="Proteomes" id="UP000002872">
    <property type="component" value="Unassembled WGS sequence"/>
</dbReference>
<evidence type="ECO:0000256" key="1">
    <source>
        <dbReference type="ARBA" id="ARBA00004141"/>
    </source>
</evidence>
<keyword evidence="4 6" id="KW-1133">Transmembrane helix</keyword>
<organism evidence="7 8">
    <name type="scientific">Nematocida parisii (strain ERTm3)</name>
    <name type="common">Nematode killer fungus</name>
    <dbReference type="NCBI Taxonomy" id="935791"/>
    <lineage>
        <taxon>Eukaryota</taxon>
        <taxon>Fungi</taxon>
        <taxon>Fungi incertae sedis</taxon>
        <taxon>Microsporidia</taxon>
        <taxon>Nematocida</taxon>
    </lineage>
</organism>
<evidence type="ECO:0000313" key="8">
    <source>
        <dbReference type="Proteomes" id="UP000002872"/>
    </source>
</evidence>
<protein>
    <recommendedName>
        <fullName evidence="9">Protein TEX261</fullName>
    </recommendedName>
</protein>
<sequence>MFLILLLNTFLIGIAIVALSIGFIAFLYKSIHFIEEYPVRAKERIRLLIYSVWGMHFILLFRGFSLWLIGFSCVCQLLFYNLLDDYPNIETAGAGFITAVVFAFINHMFFLSSMLKNRCGLFEIFFYFFIIVWAIPISFFLSLTANDEVITISGTKKPIRRTLAGKVIDTLLSRHNVWEDR</sequence>
<reference evidence="7" key="1">
    <citation type="submission" date="2011-01" db="EMBL/GenBank/DDBJ databases">
        <title>The Genome Sequence of Nematocida parisii strain ERTm3.</title>
        <authorList>
            <consortium name="The Broad Institute Genome Sequencing Platform"/>
            <consortium name="The Broad Institute Genome Sequencing Center for Infectious Disease"/>
            <person name="Cuomo C."/>
            <person name="Troemel E."/>
            <person name="Young S.K."/>
            <person name="Zeng Q."/>
            <person name="Gargeya S."/>
            <person name="Fitzgerald M."/>
            <person name="Haas B."/>
            <person name="Abouelleil A."/>
            <person name="Alvarado L."/>
            <person name="Arachchi H.M."/>
            <person name="Berlin A."/>
            <person name="Chapman S.B."/>
            <person name="Gearin G."/>
            <person name="Goldberg J."/>
            <person name="Griggs A."/>
            <person name="Gujja S."/>
            <person name="Hansen M."/>
            <person name="Heiman D."/>
            <person name="Howarth C."/>
            <person name="Larimer J."/>
            <person name="Lui A."/>
            <person name="MacDonald P.J.P."/>
            <person name="McCowen C."/>
            <person name="Montmayeur A."/>
            <person name="Murphy C."/>
            <person name="Neiman D."/>
            <person name="Pearson M."/>
            <person name="Priest M."/>
            <person name="Roberts A."/>
            <person name="Saif S."/>
            <person name="Shea T."/>
            <person name="Sisk P."/>
            <person name="Stolte C."/>
            <person name="Sykes S."/>
            <person name="Wortman J."/>
            <person name="Nusbaum C."/>
            <person name="Birren B."/>
        </authorList>
    </citation>
    <scope>NUCLEOTIDE SEQUENCE</scope>
    <source>
        <strain evidence="7">ERTm3</strain>
    </source>
</reference>
<evidence type="ECO:0000313" key="7">
    <source>
        <dbReference type="EMBL" id="EIJ88827.1"/>
    </source>
</evidence>
<evidence type="ECO:0000256" key="4">
    <source>
        <dbReference type="ARBA" id="ARBA00022989"/>
    </source>
</evidence>
<dbReference type="GO" id="GO:0030134">
    <property type="term" value="C:COPII-coated ER to Golgi transport vesicle"/>
    <property type="evidence" value="ECO:0007669"/>
    <property type="project" value="TreeGrafter"/>
</dbReference>
<dbReference type="GO" id="GO:0000139">
    <property type="term" value="C:Golgi membrane"/>
    <property type="evidence" value="ECO:0007669"/>
    <property type="project" value="TreeGrafter"/>
</dbReference>
<evidence type="ECO:0000256" key="5">
    <source>
        <dbReference type="ARBA" id="ARBA00023136"/>
    </source>
</evidence>
<dbReference type="InterPro" id="IPR007277">
    <property type="entry name" value="Svp26/Tex261"/>
</dbReference>
<dbReference type="PANTHER" id="PTHR13144">
    <property type="entry name" value="TEX261 PROTEIN"/>
    <property type="match status" value="1"/>
</dbReference>
<dbReference type="EMBL" id="GL870877">
    <property type="protein sequence ID" value="EIJ88827.1"/>
    <property type="molecule type" value="Genomic_DNA"/>
</dbReference>
<dbReference type="GO" id="GO:0006888">
    <property type="term" value="P:endoplasmic reticulum to Golgi vesicle-mediated transport"/>
    <property type="evidence" value="ECO:0007669"/>
    <property type="project" value="InterPro"/>
</dbReference>
<feature type="transmembrane region" description="Helical" evidence="6">
    <location>
        <begin position="92"/>
        <end position="112"/>
    </location>
</feature>
<dbReference type="PANTHER" id="PTHR13144:SF0">
    <property type="entry name" value="PROTEIN TEX261"/>
    <property type="match status" value="1"/>
</dbReference>
<keyword evidence="8" id="KW-1185">Reference proteome</keyword>
<evidence type="ECO:0000256" key="2">
    <source>
        <dbReference type="ARBA" id="ARBA00008096"/>
    </source>
</evidence>
<name>I3EHY0_NEMP3</name>
<dbReference type="VEuPathDB" id="MicrosporidiaDB:NEQG_00646"/>
<evidence type="ECO:0000256" key="6">
    <source>
        <dbReference type="SAM" id="Phobius"/>
    </source>
</evidence>
<evidence type="ECO:0008006" key="9">
    <source>
        <dbReference type="Google" id="ProtNLM"/>
    </source>
</evidence>
<dbReference type="HOGENOM" id="CLU_128914_0_0_1"/>
<feature type="transmembrane region" description="Helical" evidence="6">
    <location>
        <begin position="6"/>
        <end position="27"/>
    </location>
</feature>
<comment type="similarity">
    <text evidence="2">Belongs to the SVP26 family.</text>
</comment>
<proteinExistence type="inferred from homology"/>
<feature type="transmembrane region" description="Helical" evidence="6">
    <location>
        <begin position="47"/>
        <end position="80"/>
    </location>
</feature>
<dbReference type="GO" id="GO:0005789">
    <property type="term" value="C:endoplasmic reticulum membrane"/>
    <property type="evidence" value="ECO:0007669"/>
    <property type="project" value="TreeGrafter"/>
</dbReference>
<keyword evidence="5 6" id="KW-0472">Membrane</keyword>
<dbReference type="OrthoDB" id="28257at2759"/>
<dbReference type="GO" id="GO:0097020">
    <property type="term" value="F:COPII receptor activity"/>
    <property type="evidence" value="ECO:0007669"/>
    <property type="project" value="InterPro"/>
</dbReference>
<dbReference type="InParanoid" id="I3EHY0"/>
<gene>
    <name evidence="7" type="ORF">NEQG_00646</name>
</gene>